<accession>A0A2S5GQS2</accession>
<feature type="transmembrane region" description="Helical" evidence="2">
    <location>
        <begin position="139"/>
        <end position="164"/>
    </location>
</feature>
<evidence type="ECO:0000256" key="1">
    <source>
        <dbReference type="SAM" id="MobiDB-lite"/>
    </source>
</evidence>
<proteinExistence type="predicted"/>
<keyword evidence="2" id="KW-0472">Membrane</keyword>
<feature type="region of interest" description="Disordered" evidence="1">
    <location>
        <begin position="398"/>
        <end position="417"/>
    </location>
</feature>
<evidence type="ECO:0000256" key="2">
    <source>
        <dbReference type="SAM" id="Phobius"/>
    </source>
</evidence>
<gene>
    <name evidence="3" type="ORF">C4E15_18015</name>
</gene>
<comment type="caution">
    <text evidence="3">The sequence shown here is derived from an EMBL/GenBank/DDBJ whole genome shotgun (WGS) entry which is preliminary data.</text>
</comment>
<evidence type="ECO:0000313" key="4">
    <source>
        <dbReference type="Proteomes" id="UP000239990"/>
    </source>
</evidence>
<name>A0A2S5GQS2_9BURK</name>
<reference evidence="3 4" key="1">
    <citation type="submission" date="2018-02" db="EMBL/GenBank/DDBJ databases">
        <title>Draft Genome of Achromobacter spanius stain 6.</title>
        <authorList>
            <person name="Gunasekera T.S."/>
            <person name="Radwan O."/>
            <person name="Ruiz O.N."/>
        </authorList>
    </citation>
    <scope>NUCLEOTIDE SEQUENCE [LARGE SCALE GENOMIC DNA]</scope>
    <source>
        <strain evidence="3 4">6</strain>
    </source>
</reference>
<feature type="transmembrane region" description="Helical" evidence="2">
    <location>
        <begin position="24"/>
        <end position="46"/>
    </location>
</feature>
<sequence length="417" mass="42589">MDLIDADGRIRLARTVELRLLRRLFAIALPGVTAARAGILAAFATVIPAGAVVGRARLTFMALGAIGGTTFTPTVLGPVGTAFAATAFTTGTIVIGRTGIRAALALPVLTTTFRTIGSAFAATILATRAVAIGRTGIRAALALPVFTTTFRTIGSTFAATILATRAVAVRRTGIRAALALAVFTTTFRTIGSTFAATILATRAVAVGRTGIRAALALPLFTTTFRTIGSTFAATILATRAVAIGRTRIRAALALSLATTALRAIGTTLAATVFTARGVVGRAGGRAALALPFPAVTSERAAIAAKGAAIAARPGTAFAAPFATLGVKRRARRRAARIAGGTLIAPSLGALLARWRLAGFTLRTREKGPTVAPFGSGPRGACRTRTRRLGFSHGVFQWGGGVPPGKSDSGPLRQPATR</sequence>
<feature type="transmembrane region" description="Helical" evidence="2">
    <location>
        <begin position="112"/>
        <end position="133"/>
    </location>
</feature>
<evidence type="ECO:0000313" key="3">
    <source>
        <dbReference type="EMBL" id="PPA75225.1"/>
    </source>
</evidence>
<organism evidence="3 4">
    <name type="scientific">Achromobacter spanius</name>
    <dbReference type="NCBI Taxonomy" id="217203"/>
    <lineage>
        <taxon>Bacteria</taxon>
        <taxon>Pseudomonadati</taxon>
        <taxon>Pseudomonadota</taxon>
        <taxon>Betaproteobacteria</taxon>
        <taxon>Burkholderiales</taxon>
        <taxon>Alcaligenaceae</taxon>
        <taxon>Achromobacter</taxon>
    </lineage>
</organism>
<feature type="transmembrane region" description="Helical" evidence="2">
    <location>
        <begin position="176"/>
        <end position="201"/>
    </location>
</feature>
<protein>
    <submittedName>
        <fullName evidence="3">Uncharacterized protein</fullName>
    </submittedName>
</protein>
<dbReference type="EMBL" id="PREU01000007">
    <property type="protein sequence ID" value="PPA75225.1"/>
    <property type="molecule type" value="Genomic_DNA"/>
</dbReference>
<dbReference type="Proteomes" id="UP000239990">
    <property type="component" value="Unassembled WGS sequence"/>
</dbReference>
<feature type="transmembrane region" description="Helical" evidence="2">
    <location>
        <begin position="82"/>
        <end position="100"/>
    </location>
</feature>
<keyword evidence="2" id="KW-0812">Transmembrane</keyword>
<dbReference type="AlphaFoldDB" id="A0A2S5GQS2"/>
<keyword evidence="2" id="KW-1133">Transmembrane helix</keyword>
<feature type="transmembrane region" description="Helical" evidence="2">
    <location>
        <begin position="213"/>
        <end position="237"/>
    </location>
</feature>